<dbReference type="Gene3D" id="3.30.540.10">
    <property type="entry name" value="Fructose-1,6-Bisphosphatase, subunit A, domain 1"/>
    <property type="match status" value="1"/>
</dbReference>
<comment type="cofactor">
    <cofactor evidence="1">
        <name>Mg(2+)</name>
        <dbReference type="ChEBI" id="CHEBI:18420"/>
    </cofactor>
</comment>
<comment type="caution">
    <text evidence="2">The sequence shown here is derived from an EMBL/GenBank/DDBJ whole genome shotgun (WGS) entry which is preliminary data.</text>
</comment>
<feature type="binding site" evidence="1">
    <location>
        <position position="208"/>
    </location>
    <ligand>
        <name>Mg(2+)</name>
        <dbReference type="ChEBI" id="CHEBI:18420"/>
        <label>1</label>
        <note>catalytic</note>
    </ligand>
</feature>
<dbReference type="AlphaFoldDB" id="A6DIX3"/>
<dbReference type="eggNOG" id="COG1218">
    <property type="taxonomic scope" value="Bacteria"/>
</dbReference>
<accession>A6DIX3</accession>
<feature type="binding site" evidence="1">
    <location>
        <position position="65"/>
    </location>
    <ligand>
        <name>Mg(2+)</name>
        <dbReference type="ChEBI" id="CHEBI:18420"/>
        <label>1</label>
        <note>catalytic</note>
    </ligand>
</feature>
<dbReference type="RefSeq" id="WP_007277849.1">
    <property type="nucleotide sequence ID" value="NZ_ABCK01000005.1"/>
</dbReference>
<gene>
    <name evidence="2" type="ORF">LNTAR_10851</name>
</gene>
<sequence>MDPRIQLLKSFAKPSSEICNSYFSKNAKTWQKADKSFVSEADIKVNDFLLSQIQSHFAEDAILSEESPDNPKRFTAEYTWIIDPIDGTSEFIAGSPEFCVMVCLVHKNKLVYAMVAIPQENKAYFGGPAKSLIELDLLSNKETRLVPKEINSNTLVISKSRAAKEISIFAEECNLTTFSCGSAGVKVCRILQGKADYYIHINKIAEWDTAAPDCLLKSWGRGLTDLDGEELKYNKSSFYHQHFFYLNQSELLQSAQKIFQLN</sequence>
<protein>
    <submittedName>
        <fullName evidence="2">3(2),5-bisphosphate nucleotidase</fullName>
    </submittedName>
</protein>
<dbReference type="CDD" id="cd01638">
    <property type="entry name" value="CysQ"/>
    <property type="match status" value="1"/>
</dbReference>
<dbReference type="EMBL" id="ABCK01000005">
    <property type="protein sequence ID" value="EDM28409.1"/>
    <property type="molecule type" value="Genomic_DNA"/>
</dbReference>
<dbReference type="Pfam" id="PF00459">
    <property type="entry name" value="Inositol_P"/>
    <property type="match status" value="1"/>
</dbReference>
<keyword evidence="1" id="KW-0460">Magnesium</keyword>
<reference evidence="2 3" key="1">
    <citation type="journal article" date="2010" name="J. Bacteriol.">
        <title>Genome sequence of Lentisphaera araneosa HTCC2155T, the type species of the order Lentisphaerales in the phylum Lentisphaerae.</title>
        <authorList>
            <person name="Thrash J.C."/>
            <person name="Cho J.C."/>
            <person name="Vergin K.L."/>
            <person name="Morris R.M."/>
            <person name="Giovannoni S.J."/>
        </authorList>
    </citation>
    <scope>NUCLEOTIDE SEQUENCE [LARGE SCALE GENOMIC DNA]</scope>
    <source>
        <strain evidence="2 3">HTCC2155</strain>
    </source>
</reference>
<evidence type="ECO:0000313" key="2">
    <source>
        <dbReference type="EMBL" id="EDM28409.1"/>
    </source>
</evidence>
<dbReference type="STRING" id="313628.LNTAR_10851"/>
<proteinExistence type="predicted"/>
<dbReference type="InterPro" id="IPR050725">
    <property type="entry name" value="CysQ/Inositol_MonoPase"/>
</dbReference>
<feature type="binding site" evidence="1">
    <location>
        <position position="83"/>
    </location>
    <ligand>
        <name>Mg(2+)</name>
        <dbReference type="ChEBI" id="CHEBI:18420"/>
        <label>1</label>
        <note>catalytic</note>
    </ligand>
</feature>
<evidence type="ECO:0000256" key="1">
    <source>
        <dbReference type="PIRSR" id="PIRSR600760-2"/>
    </source>
</evidence>
<dbReference type="GO" id="GO:0046872">
    <property type="term" value="F:metal ion binding"/>
    <property type="evidence" value="ECO:0007669"/>
    <property type="project" value="UniProtKB-KW"/>
</dbReference>
<feature type="binding site" evidence="1">
    <location>
        <position position="86"/>
    </location>
    <ligand>
        <name>Mg(2+)</name>
        <dbReference type="ChEBI" id="CHEBI:18420"/>
        <label>1</label>
        <note>catalytic</note>
    </ligand>
</feature>
<dbReference type="Gene3D" id="3.40.190.80">
    <property type="match status" value="1"/>
</dbReference>
<dbReference type="OrthoDB" id="9785695at2"/>
<dbReference type="PANTHER" id="PTHR43028">
    <property type="entry name" value="3'(2'),5'-BISPHOSPHATE NUCLEOTIDASE 1"/>
    <property type="match status" value="1"/>
</dbReference>
<dbReference type="InterPro" id="IPR000760">
    <property type="entry name" value="Inositol_monophosphatase-like"/>
</dbReference>
<dbReference type="PRINTS" id="PR00377">
    <property type="entry name" value="IMPHPHTASES"/>
</dbReference>
<dbReference type="PANTHER" id="PTHR43028:SF5">
    <property type="entry name" value="3'(2'),5'-BISPHOSPHATE NUCLEOTIDASE 1"/>
    <property type="match status" value="1"/>
</dbReference>
<organism evidence="2 3">
    <name type="scientific">Lentisphaera araneosa HTCC2155</name>
    <dbReference type="NCBI Taxonomy" id="313628"/>
    <lineage>
        <taxon>Bacteria</taxon>
        <taxon>Pseudomonadati</taxon>
        <taxon>Lentisphaerota</taxon>
        <taxon>Lentisphaeria</taxon>
        <taxon>Lentisphaerales</taxon>
        <taxon>Lentisphaeraceae</taxon>
        <taxon>Lentisphaera</taxon>
    </lineage>
</organism>
<keyword evidence="1" id="KW-0479">Metal-binding</keyword>
<feature type="binding site" evidence="1">
    <location>
        <position position="85"/>
    </location>
    <ligand>
        <name>Mg(2+)</name>
        <dbReference type="ChEBI" id="CHEBI:18420"/>
        <label>1</label>
        <note>catalytic</note>
    </ligand>
</feature>
<keyword evidence="3" id="KW-1185">Reference proteome</keyword>
<name>A6DIX3_9BACT</name>
<dbReference type="SUPFAM" id="SSF56655">
    <property type="entry name" value="Carbohydrate phosphatase"/>
    <property type="match status" value="1"/>
</dbReference>
<dbReference type="Proteomes" id="UP000004947">
    <property type="component" value="Unassembled WGS sequence"/>
</dbReference>
<evidence type="ECO:0000313" key="3">
    <source>
        <dbReference type="Proteomes" id="UP000004947"/>
    </source>
</evidence>